<dbReference type="PANTHER" id="PTHR10196">
    <property type="entry name" value="SUGAR KINASE"/>
    <property type="match status" value="1"/>
</dbReference>
<dbReference type="EC" id="2.7.1.30" evidence="3"/>
<dbReference type="RefSeq" id="WP_117777804.1">
    <property type="nucleotide sequence ID" value="NZ_JAWYJI010000271.1"/>
</dbReference>
<feature type="domain" description="Carbohydrate kinase FGGY C-terminal" evidence="11">
    <location>
        <begin position="264"/>
        <end position="456"/>
    </location>
</feature>
<gene>
    <name evidence="12" type="ORF">DWV29_20505</name>
</gene>
<name>A0A413FAG2_9FIRM</name>
<evidence type="ECO:0000259" key="11">
    <source>
        <dbReference type="Pfam" id="PF02782"/>
    </source>
</evidence>
<keyword evidence="7" id="KW-0319">Glycerol metabolism</keyword>
<organism evidence="12 13">
    <name type="scientific">Enterocloster asparagiformis</name>
    <dbReference type="NCBI Taxonomy" id="333367"/>
    <lineage>
        <taxon>Bacteria</taxon>
        <taxon>Bacillati</taxon>
        <taxon>Bacillota</taxon>
        <taxon>Clostridia</taxon>
        <taxon>Lachnospirales</taxon>
        <taxon>Lachnospiraceae</taxon>
        <taxon>Enterocloster</taxon>
    </lineage>
</organism>
<evidence type="ECO:0000313" key="12">
    <source>
        <dbReference type="EMBL" id="RGX25664.1"/>
    </source>
</evidence>
<dbReference type="InterPro" id="IPR043129">
    <property type="entry name" value="ATPase_NBD"/>
</dbReference>
<dbReference type="PIRSF" id="PIRSF000538">
    <property type="entry name" value="GlpK"/>
    <property type="match status" value="1"/>
</dbReference>
<dbReference type="InterPro" id="IPR018485">
    <property type="entry name" value="FGGY_C"/>
</dbReference>
<dbReference type="PROSITE" id="PS00933">
    <property type="entry name" value="FGGY_KINASES_1"/>
    <property type="match status" value="1"/>
</dbReference>
<dbReference type="Proteomes" id="UP000283880">
    <property type="component" value="Unassembled WGS sequence"/>
</dbReference>
<dbReference type="Pfam" id="PF00370">
    <property type="entry name" value="FGGY_N"/>
    <property type="match status" value="1"/>
</dbReference>
<keyword evidence="8" id="KW-0067">ATP-binding</keyword>
<protein>
    <recommendedName>
        <fullName evidence="3">glycerol kinase</fullName>
        <ecNumber evidence="3">2.7.1.30</ecNumber>
    </recommendedName>
    <alternativeName>
        <fullName evidence="9">ATP:glycerol 3-phosphotransferase</fullName>
    </alternativeName>
</protein>
<comment type="caution">
    <text evidence="12">The sequence shown here is derived from an EMBL/GenBank/DDBJ whole genome shotgun (WGS) entry which is preliminary data.</text>
</comment>
<evidence type="ECO:0000256" key="4">
    <source>
        <dbReference type="ARBA" id="ARBA00022679"/>
    </source>
</evidence>
<evidence type="ECO:0000256" key="9">
    <source>
        <dbReference type="ARBA" id="ARBA00043149"/>
    </source>
</evidence>
<dbReference type="NCBIfam" id="NF000756">
    <property type="entry name" value="PRK00047.1"/>
    <property type="match status" value="1"/>
</dbReference>
<proteinExistence type="inferred from homology"/>
<feature type="domain" description="Carbohydrate kinase FGGY N-terminal" evidence="10">
    <location>
        <begin position="7"/>
        <end position="254"/>
    </location>
</feature>
<dbReference type="GO" id="GO:0004370">
    <property type="term" value="F:glycerol kinase activity"/>
    <property type="evidence" value="ECO:0007669"/>
    <property type="project" value="UniProtKB-EC"/>
</dbReference>
<evidence type="ECO:0000256" key="7">
    <source>
        <dbReference type="ARBA" id="ARBA00022798"/>
    </source>
</evidence>
<comment type="similarity">
    <text evidence="2">Belongs to the FGGY kinase family.</text>
</comment>
<evidence type="ECO:0000256" key="3">
    <source>
        <dbReference type="ARBA" id="ARBA00012099"/>
    </source>
</evidence>
<evidence type="ECO:0000256" key="6">
    <source>
        <dbReference type="ARBA" id="ARBA00022777"/>
    </source>
</evidence>
<dbReference type="InterPro" id="IPR018483">
    <property type="entry name" value="Carb_kinase_FGGY_CS"/>
</dbReference>
<dbReference type="InterPro" id="IPR018484">
    <property type="entry name" value="FGGY_N"/>
</dbReference>
<keyword evidence="5" id="KW-0547">Nucleotide-binding</keyword>
<dbReference type="OrthoDB" id="9805576at2"/>
<reference evidence="12 13" key="1">
    <citation type="submission" date="2018-08" db="EMBL/GenBank/DDBJ databases">
        <title>A genome reference for cultivated species of the human gut microbiota.</title>
        <authorList>
            <person name="Zou Y."/>
            <person name="Xue W."/>
            <person name="Luo G."/>
        </authorList>
    </citation>
    <scope>NUCLEOTIDE SEQUENCE [LARGE SCALE GENOMIC DNA]</scope>
    <source>
        <strain evidence="12 13">AF04-15</strain>
    </source>
</reference>
<accession>A0A413FAG2</accession>
<keyword evidence="6 12" id="KW-0418">Kinase</keyword>
<evidence type="ECO:0000313" key="13">
    <source>
        <dbReference type="Proteomes" id="UP000283880"/>
    </source>
</evidence>
<dbReference type="EMBL" id="QSBM01000018">
    <property type="protein sequence ID" value="RGX25664.1"/>
    <property type="molecule type" value="Genomic_DNA"/>
</dbReference>
<evidence type="ECO:0000256" key="5">
    <source>
        <dbReference type="ARBA" id="ARBA00022741"/>
    </source>
</evidence>
<comment type="pathway">
    <text evidence="1">Polyol metabolism; glycerol degradation via glycerol kinase pathway; sn-glycerol 3-phosphate from glycerol: step 1/1.</text>
</comment>
<dbReference type="Gene3D" id="3.30.420.40">
    <property type="match status" value="2"/>
</dbReference>
<evidence type="ECO:0000259" key="10">
    <source>
        <dbReference type="Pfam" id="PF00370"/>
    </source>
</evidence>
<keyword evidence="4 12" id="KW-0808">Transferase</keyword>
<dbReference type="InterPro" id="IPR000577">
    <property type="entry name" value="Carb_kinase_FGGY"/>
</dbReference>
<dbReference type="FunFam" id="3.30.420.40:FF:000086">
    <property type="entry name" value="Glycerol kinase"/>
    <property type="match status" value="1"/>
</dbReference>
<dbReference type="GO" id="GO:0005829">
    <property type="term" value="C:cytosol"/>
    <property type="evidence" value="ECO:0007669"/>
    <property type="project" value="TreeGrafter"/>
</dbReference>
<evidence type="ECO:0000256" key="1">
    <source>
        <dbReference type="ARBA" id="ARBA00005190"/>
    </source>
</evidence>
<dbReference type="CDD" id="cd07769">
    <property type="entry name" value="ASKHA_NBD_FGGY_GK"/>
    <property type="match status" value="1"/>
</dbReference>
<evidence type="ECO:0000256" key="2">
    <source>
        <dbReference type="ARBA" id="ARBA00009156"/>
    </source>
</evidence>
<dbReference type="PANTHER" id="PTHR10196:SF69">
    <property type="entry name" value="GLYCEROL KINASE"/>
    <property type="match status" value="1"/>
</dbReference>
<dbReference type="AlphaFoldDB" id="A0A413FAG2"/>
<evidence type="ECO:0000256" key="8">
    <source>
        <dbReference type="ARBA" id="ARBA00022840"/>
    </source>
</evidence>
<dbReference type="GO" id="GO:0019563">
    <property type="term" value="P:glycerol catabolic process"/>
    <property type="evidence" value="ECO:0007669"/>
    <property type="project" value="TreeGrafter"/>
</dbReference>
<dbReference type="Pfam" id="PF02782">
    <property type="entry name" value="FGGY_C"/>
    <property type="match status" value="1"/>
</dbReference>
<dbReference type="SUPFAM" id="SSF53067">
    <property type="entry name" value="Actin-like ATPase domain"/>
    <property type="match status" value="2"/>
</dbReference>
<dbReference type="GO" id="GO:0005524">
    <property type="term" value="F:ATP binding"/>
    <property type="evidence" value="ECO:0007669"/>
    <property type="project" value="UniProtKB-KW"/>
</dbReference>
<sequence length="499" mass="54801">MGSIKMYMLSVDQSTQGTKALIFDRSGRMVVRHDMPHRQIIDENGWVEHDLEEIWENTKEAVRSALKKAGIAPGQIAGMGISNQRETVAAWNRKTGTPIYHGIVWQCPRGEAICGGIKAQGYSRMIKERTGLELSPYFSASKLAWLLQNVPEAALLAETGDLCCGTIDSWLVFQLTEGTAFKTDYSNASRTQLLNIHSLEWDEEICGIFGIPAACLPEICDSDSIFGMTSMDGLFENPIPISCVMGDSNGALFGQGCHELGMAKATYGTGSSVMMNVGRSPVASEEGLATSLAWSRGGEVHYVLEGNINYTGAVITWLQKQLRLIDNAAETERLAMEANPRDKTYIVPAFTGLGAPYWNSEATALVTGVTRMTGKPEFVKAGLECIAYQILDVLERMDRGERELNRPGLTALRVDGGPTKNRYLMQFQADILGILVEVPEDEELSGIGVAYMAGISLGFFDSSKLFDGKKRKTYAPQMGADVRCEKIWGWKKAIERTML</sequence>